<gene>
    <name evidence="1" type="ORF">THIAE_04395</name>
</gene>
<protein>
    <submittedName>
        <fullName evidence="1">Uncharacterized protein</fullName>
    </submittedName>
</protein>
<dbReference type="STRING" id="717772.THIAE_04395"/>
<evidence type="ECO:0000313" key="2">
    <source>
        <dbReference type="Proteomes" id="UP000005380"/>
    </source>
</evidence>
<reference evidence="1 2" key="1">
    <citation type="submission" date="2013-12" db="EMBL/GenBank/DDBJ databases">
        <authorList>
            <consortium name="DOE Joint Genome Institute"/>
            <person name="Kappler U."/>
            <person name="Huntemann M."/>
            <person name="Han J."/>
            <person name="Chen A."/>
            <person name="Kyrpides N."/>
            <person name="Mavromatis K."/>
            <person name="Markowitz V."/>
            <person name="Palaniappan K."/>
            <person name="Ivanova N."/>
            <person name="Schaumberg A."/>
            <person name="Pati A."/>
            <person name="Liolios K."/>
            <person name="Nordberg H.P."/>
            <person name="Cantor M.N."/>
            <person name="Hua S.X."/>
            <person name="Woyke T."/>
        </authorList>
    </citation>
    <scope>NUCLEOTIDE SEQUENCE [LARGE SCALE GENOMIC DNA]</scope>
    <source>
        <strain evidence="2">AL2</strain>
    </source>
</reference>
<name>W0DRQ1_9GAMM</name>
<keyword evidence="2" id="KW-1185">Reference proteome</keyword>
<evidence type="ECO:0000313" key="1">
    <source>
        <dbReference type="EMBL" id="AHF01127.1"/>
    </source>
</evidence>
<dbReference type="EMBL" id="CP007030">
    <property type="protein sequence ID" value="AHF01127.1"/>
    <property type="molecule type" value="Genomic_DNA"/>
</dbReference>
<dbReference type="HOGENOM" id="CLU_2686634_0_0_6"/>
<dbReference type="InParanoid" id="W0DRQ1"/>
<dbReference type="RefSeq" id="WP_006459071.1">
    <property type="nucleotide sequence ID" value="NZ_CP007030.1"/>
</dbReference>
<dbReference type="OrthoDB" id="5616219at2"/>
<dbReference type="Proteomes" id="UP000005380">
    <property type="component" value="Chromosome"/>
</dbReference>
<dbReference type="KEGG" id="tao:THIAE_04395"/>
<proteinExistence type="predicted"/>
<organism evidence="1 2">
    <name type="scientific">Thiomicrospira aerophila AL3</name>
    <dbReference type="NCBI Taxonomy" id="717772"/>
    <lineage>
        <taxon>Bacteria</taxon>
        <taxon>Pseudomonadati</taxon>
        <taxon>Pseudomonadota</taxon>
        <taxon>Gammaproteobacteria</taxon>
        <taxon>Thiotrichales</taxon>
        <taxon>Piscirickettsiaceae</taxon>
        <taxon>Thiomicrospira</taxon>
    </lineage>
</organism>
<sequence length="75" mass="8600">MYAVEFETDIKSKYIEIKDYSKILNKHAKVIVLVEDSEMHAVSTNQNDFIATLLSQPRHITQGSSFLSREQANAR</sequence>
<dbReference type="AlphaFoldDB" id="W0DRQ1"/>
<accession>W0DRQ1</accession>